<dbReference type="EMBL" id="CACVBM020001274">
    <property type="protein sequence ID" value="CAA7042734.1"/>
    <property type="molecule type" value="Genomic_DNA"/>
</dbReference>
<gene>
    <name evidence="1" type="ORF">MERR_LOCUS29969</name>
</gene>
<dbReference type="AlphaFoldDB" id="A0A6D2JGW8"/>
<protein>
    <submittedName>
        <fullName evidence="1">Uncharacterized protein</fullName>
    </submittedName>
</protein>
<name>A0A6D2JGW8_9BRAS</name>
<reference evidence="1" key="1">
    <citation type="submission" date="2020-01" db="EMBL/GenBank/DDBJ databases">
        <authorList>
            <person name="Mishra B."/>
        </authorList>
    </citation>
    <scope>NUCLEOTIDE SEQUENCE [LARGE SCALE GENOMIC DNA]</scope>
</reference>
<proteinExistence type="predicted"/>
<dbReference type="Proteomes" id="UP000467841">
    <property type="component" value="Unassembled WGS sequence"/>
</dbReference>
<evidence type="ECO:0000313" key="1">
    <source>
        <dbReference type="EMBL" id="CAA7042734.1"/>
    </source>
</evidence>
<accession>A0A6D2JGW8</accession>
<evidence type="ECO:0000313" key="2">
    <source>
        <dbReference type="Proteomes" id="UP000467841"/>
    </source>
</evidence>
<comment type="caution">
    <text evidence="1">The sequence shown here is derived from an EMBL/GenBank/DDBJ whole genome shotgun (WGS) entry which is preliminary data.</text>
</comment>
<sequence length="68" mass="8265">MKKITWIRQPEKKDIKIFRSWSSDLEVCYLRLVILKKIRLDFGYGFYFIDKPQSSSVIAQDFRRFDLS</sequence>
<organism evidence="1 2">
    <name type="scientific">Microthlaspi erraticum</name>
    <dbReference type="NCBI Taxonomy" id="1685480"/>
    <lineage>
        <taxon>Eukaryota</taxon>
        <taxon>Viridiplantae</taxon>
        <taxon>Streptophyta</taxon>
        <taxon>Embryophyta</taxon>
        <taxon>Tracheophyta</taxon>
        <taxon>Spermatophyta</taxon>
        <taxon>Magnoliopsida</taxon>
        <taxon>eudicotyledons</taxon>
        <taxon>Gunneridae</taxon>
        <taxon>Pentapetalae</taxon>
        <taxon>rosids</taxon>
        <taxon>malvids</taxon>
        <taxon>Brassicales</taxon>
        <taxon>Brassicaceae</taxon>
        <taxon>Coluteocarpeae</taxon>
        <taxon>Microthlaspi</taxon>
    </lineage>
</organism>
<keyword evidence="2" id="KW-1185">Reference proteome</keyword>